<evidence type="ECO:0000313" key="3">
    <source>
        <dbReference type="EMBL" id="VFK76184.1"/>
    </source>
</evidence>
<proteinExistence type="predicted"/>
<name>A0A450XKV0_9GAMM</name>
<dbReference type="EMBL" id="CAADGH010000045">
    <property type="protein sequence ID" value="VFK76184.1"/>
    <property type="molecule type" value="Genomic_DNA"/>
</dbReference>
<accession>A0A450XKV0</accession>
<dbReference type="EMBL" id="CAADFO010000056">
    <property type="protein sequence ID" value="VFK29932.1"/>
    <property type="molecule type" value="Genomic_DNA"/>
</dbReference>
<protein>
    <submittedName>
        <fullName evidence="1">Uncharacterized protein</fullName>
    </submittedName>
</protein>
<reference evidence="1" key="1">
    <citation type="submission" date="2019-02" db="EMBL/GenBank/DDBJ databases">
        <authorList>
            <person name="Gruber-Vodicka R. H."/>
            <person name="Seah K. B. B."/>
        </authorList>
    </citation>
    <scope>NUCLEOTIDE SEQUENCE</scope>
    <source>
        <strain evidence="1">BECK_BZ197</strain>
        <strain evidence="3">BECK_BZ198</strain>
        <strain evidence="2">BECK_BZ199</strain>
    </source>
</reference>
<organism evidence="1">
    <name type="scientific">Candidatus Kentrum sp. MB</name>
    <dbReference type="NCBI Taxonomy" id="2138164"/>
    <lineage>
        <taxon>Bacteria</taxon>
        <taxon>Pseudomonadati</taxon>
        <taxon>Pseudomonadota</taxon>
        <taxon>Gammaproteobacteria</taxon>
        <taxon>Candidatus Kentrum</taxon>
    </lineage>
</organism>
<evidence type="ECO:0000313" key="1">
    <source>
        <dbReference type="EMBL" id="VFK29932.1"/>
    </source>
</evidence>
<evidence type="ECO:0000313" key="2">
    <source>
        <dbReference type="EMBL" id="VFK31936.1"/>
    </source>
</evidence>
<sequence length="1415" mass="158079">MATIFWVGGTGANIAMALARLQLLGLPMQVDLRHVIIDSADNLTADNIGKASLDTIGTGLIEEARLLSSSPTGYSNFAEFLKANPALDALYRGMPDYDEIGSTDIVNGNFYRPAVGAAVARESLAIGPAPQSGDVILCGSSYGGTGAGVIPYLLEQLVEERNLRAFVFYLNRWLVSHGEDAKRLDLIDSNEAAGYRFLKDFARRHPARVFYQLLRVHNDWWGNPGRTPNNTRHEIPNPFPYFLAWRVWQLLESLNGPGEAHNSSIEDVSLNRGAICDNPFFTKAYCVSFLSRLRGSLSALDGNRKAAIGRQFRFAERLRRNVKWGLGPLLVTRATIKGAEELFSSHPDIRRQSQEEFYQEMRQDFPGFLCHPTEEVKIREQRILPISYPSIFTSYYDFSAHIRASDRPEFTDAYLSLVAMVLQRLAHVRYEPTLARMHYTAEVGALPLAIYANGRIVGYAAAPDSGLFLWPRLDVIEHLKALLQSDKRLRGALFHLWQHRTDPGFEWLEGTELYRQLNRWRGRQPEVAGAKILTLQGRLHTAYFQQRGGGDRRAAVTPLTVVRVEVGEADIRFVTDTGASLAQDFQRQGIHVDRDRKAVLVYTHEHPNVQENGPVTDPEAAGLSFLVVSHDACIDISGSGWRVDVIHPSWLLSARTLAFHRFTNAGIREQVTPWPIRAGFVEVTVPPEGQNLFEPPLWKSGQRIDMGAWRYPGWGLMEENAPWDEACFQVPVEDVEQTLGSYRGMVWPVAERQRTFIGGWRFFSVLVQREGGQGIASRTDEEWQLKDGEGHWHPLRQDLIDGNERCFVTAYSGAPPTTLLFSIRSSSGQRYEGLFFFPPATEIKGGQDGTRVLDMAVDLGTSGTCCAANLNGSVEPIELRPQDLILSLFEYRDAGNHKAHPSWIPYLDPVLEGGYLIDSRLSSPQPRWQNDGARGFRFTNHGSLLFDEGADGYLPFRDFTIPGNGASGCATLACRDDIKWSDNQWERTVLTKDFLTAYLLLVVAQVGLSADTERPYRGLDIRLTAPLRFSQEALDPEFFPHHPNGWSYLNIYYRIARAAADAVRKLTGMGMAVPGKHYPVYESIAPLPANLYSENEEALTVSMDVGGGTVDTAVLFGRELATTSSFHLGGVNLLHHVFEMDVDTNVEELRRVAKDPFTLQNRNVLKGFLRVLCAYTALLAGASLKQLDLRHKGDRKPAELVRNMLLNLSGRTWHLARYVAPTSSIGLHPPEMAREYIGREVIRLFNQEILPSLYPGAGLSLSESQVRMMDNALQSKQATVMGAFRPMQATEISTEALNGVDFLGIGFTNGQREKRPWYLSSDGTRAYQVPNVKAFDLDAVSPRLVFDKSKLGNRLAQAFDNALQVASPPVIGENFIVHRNLFEYLLEREFGGYHPGKSGPPGLDFSLINDDIQPA</sequence>
<dbReference type="EMBL" id="CAADFQ010000028">
    <property type="protein sequence ID" value="VFK31936.1"/>
    <property type="molecule type" value="Genomic_DNA"/>
</dbReference>
<gene>
    <name evidence="1" type="ORF">BECKMB1821G_GA0114241_10562</name>
    <name evidence="3" type="ORF">BECKMB1821H_GA0114242_104516</name>
    <name evidence="2" type="ORF">BECKMB1821I_GA0114274_102824</name>
</gene>